<protein>
    <recommendedName>
        <fullName evidence="3">Protein HRI1</fullName>
    </recommendedName>
</protein>
<dbReference type="EMBL" id="JAODAN010000005">
    <property type="protein sequence ID" value="KAK1923906.1"/>
    <property type="molecule type" value="Genomic_DNA"/>
</dbReference>
<reference evidence="1" key="1">
    <citation type="submission" date="2023-02" db="EMBL/GenBank/DDBJ databases">
        <title>Identification and recombinant expression of a fungal hydrolase from Papiliotrema laurentii that hydrolyzes apple cutin and clears colloidal polyester polyurethane.</title>
        <authorList>
            <consortium name="DOE Joint Genome Institute"/>
            <person name="Roman V.A."/>
            <person name="Bojanowski C."/>
            <person name="Crable B.R."/>
            <person name="Wagner D.N."/>
            <person name="Hung C.S."/>
            <person name="Nadeau L.J."/>
            <person name="Schratz L."/>
            <person name="Haridas S."/>
            <person name="Pangilinan J."/>
            <person name="Lipzen A."/>
            <person name="Na H."/>
            <person name="Yan M."/>
            <person name="Ng V."/>
            <person name="Grigoriev I.V."/>
            <person name="Spatafora J.W."/>
            <person name="Barlow D."/>
            <person name="Biffinger J."/>
            <person name="Kelley-Loughnane N."/>
            <person name="Varaljay V.A."/>
            <person name="Crookes-Goodson W.J."/>
        </authorList>
    </citation>
    <scope>NUCLEOTIDE SEQUENCE</scope>
    <source>
        <strain evidence="1">5307AH</strain>
    </source>
</reference>
<dbReference type="Gene3D" id="2.40.128.320">
    <property type="entry name" value="Protein HRI1, N-terminal domain"/>
    <property type="match status" value="1"/>
</dbReference>
<dbReference type="AlphaFoldDB" id="A0AAD9FPM2"/>
<dbReference type="InterPro" id="IPR043047">
    <property type="entry name" value="Hri1_N_sf"/>
</dbReference>
<accession>A0AAD9FPM2</accession>
<evidence type="ECO:0000313" key="2">
    <source>
        <dbReference type="Proteomes" id="UP001182556"/>
    </source>
</evidence>
<evidence type="ECO:0008006" key="3">
    <source>
        <dbReference type="Google" id="ProtNLM"/>
    </source>
</evidence>
<organism evidence="1 2">
    <name type="scientific">Papiliotrema laurentii</name>
    <name type="common">Cryptococcus laurentii</name>
    <dbReference type="NCBI Taxonomy" id="5418"/>
    <lineage>
        <taxon>Eukaryota</taxon>
        <taxon>Fungi</taxon>
        <taxon>Dikarya</taxon>
        <taxon>Basidiomycota</taxon>
        <taxon>Agaricomycotina</taxon>
        <taxon>Tremellomycetes</taxon>
        <taxon>Tremellales</taxon>
        <taxon>Rhynchogastremaceae</taxon>
        <taxon>Papiliotrema</taxon>
    </lineage>
</organism>
<gene>
    <name evidence="1" type="ORF">DB88DRAFT_488431</name>
</gene>
<comment type="caution">
    <text evidence="1">The sequence shown here is derived from an EMBL/GenBank/DDBJ whole genome shotgun (WGS) entry which is preliminary data.</text>
</comment>
<dbReference type="Pfam" id="PF16815">
    <property type="entry name" value="HRI1"/>
    <property type="match status" value="1"/>
</dbReference>
<dbReference type="Proteomes" id="UP001182556">
    <property type="component" value="Unassembled WGS sequence"/>
</dbReference>
<keyword evidence="2" id="KW-1185">Reference proteome</keyword>
<evidence type="ECO:0000313" key="1">
    <source>
        <dbReference type="EMBL" id="KAK1923906.1"/>
    </source>
</evidence>
<dbReference type="InterPro" id="IPR031818">
    <property type="entry name" value="Hri1"/>
</dbReference>
<name>A0AAD9FPM2_PAPLA</name>
<sequence>MPLASLNPTPTLATRHGITWGLDAPTEDSSVLVTGTPSGHYIDIRFALTGAPTEGPFWAFAGQSTYKPLPSDGCSSGWGQVVRGEWAHPIDSMGNFEGKDYADVMTFPNGDQIETGMLEHPETGKPSQFKEYWTKPKDADAYYPIARAVYQQDGKDRGVMIRVGKWIQAIRQVSDTQVEVGRWREQAGSWVEEGLSAQSGQKSFPIEWFVASGKQGESVAMDEQNWTVVEIAND</sequence>
<proteinExistence type="predicted"/>